<evidence type="ECO:0000256" key="1">
    <source>
        <dbReference type="ARBA" id="ARBA00001917"/>
    </source>
</evidence>
<evidence type="ECO:0000256" key="3">
    <source>
        <dbReference type="ARBA" id="ARBA00022643"/>
    </source>
</evidence>
<dbReference type="InterPro" id="IPR001155">
    <property type="entry name" value="OxRdtase_FMN_N"/>
</dbReference>
<dbReference type="EMBL" id="CAFBPU010000013">
    <property type="protein sequence ID" value="CAB5029461.1"/>
    <property type="molecule type" value="Genomic_DNA"/>
</dbReference>
<gene>
    <name evidence="7" type="ORF">UFOPK4150_00812</name>
</gene>
<sequence length="355" mass="38326">MTSQLFRPLTLRGMTFSNRVWVAPMCQYSATDGVASSWHMQHLGALATGRPGLIITEAAAVSPEGRITQGCLGLWTDEQAEALAPIVEFIHGQGVPIAVQLAHSGRKGSTWSPWTGVGAVDAADGGWQTIAPSPIAFSDWPEPCEMTETDIASVTKAFADAARRAVAVGVDTVELHSAHGYLMHEFLSPLSNQRTDGYGGSLANRMRFPLEVIDAVRAALPDDRPLLMRVSGTDWVEGGWDIEQTVIFAREAQARGVDLVDLSSAGLHHEQNIPFARGYQVPFSARVRKEVGVPTGAVGLIIEPEQAEAILADGEADVVLIGRAMLRQPHWPLLAAHALGEQVEWPPQYEKGRPH</sequence>
<keyword evidence="4" id="KW-0521">NADP</keyword>
<keyword evidence="2" id="KW-0285">Flavoprotein</keyword>
<dbReference type="GO" id="GO:0003959">
    <property type="term" value="F:NADPH dehydrogenase activity"/>
    <property type="evidence" value="ECO:0007669"/>
    <property type="project" value="InterPro"/>
</dbReference>
<protein>
    <submittedName>
        <fullName evidence="7">Unannotated protein</fullName>
    </submittedName>
</protein>
<keyword evidence="3" id="KW-0288">FMN</keyword>
<dbReference type="GO" id="GO:0010181">
    <property type="term" value="F:FMN binding"/>
    <property type="evidence" value="ECO:0007669"/>
    <property type="project" value="InterPro"/>
</dbReference>
<feature type="domain" description="NADH:flavin oxidoreductase/NADH oxidase N-terminal" evidence="6">
    <location>
        <begin position="4"/>
        <end position="338"/>
    </location>
</feature>
<dbReference type="CDD" id="cd02932">
    <property type="entry name" value="OYE_YqiM_FMN"/>
    <property type="match status" value="1"/>
</dbReference>
<name>A0A6J7RL04_9ZZZZ</name>
<evidence type="ECO:0000256" key="4">
    <source>
        <dbReference type="ARBA" id="ARBA00022857"/>
    </source>
</evidence>
<dbReference type="PANTHER" id="PTHR43303">
    <property type="entry name" value="NADPH DEHYDROGENASE C23G7.10C-RELATED"/>
    <property type="match status" value="1"/>
</dbReference>
<dbReference type="SUPFAM" id="SSF51395">
    <property type="entry name" value="FMN-linked oxidoreductases"/>
    <property type="match status" value="1"/>
</dbReference>
<dbReference type="Gene3D" id="3.20.20.70">
    <property type="entry name" value="Aldolase class I"/>
    <property type="match status" value="1"/>
</dbReference>
<evidence type="ECO:0000313" key="7">
    <source>
        <dbReference type="EMBL" id="CAB5029461.1"/>
    </source>
</evidence>
<dbReference type="PANTHER" id="PTHR43303:SF4">
    <property type="entry name" value="NADPH DEHYDROGENASE C23G7.10C-RELATED"/>
    <property type="match status" value="1"/>
</dbReference>
<evidence type="ECO:0000256" key="5">
    <source>
        <dbReference type="ARBA" id="ARBA00023002"/>
    </source>
</evidence>
<dbReference type="AlphaFoldDB" id="A0A6J7RL04"/>
<proteinExistence type="predicted"/>
<dbReference type="InterPro" id="IPR013785">
    <property type="entry name" value="Aldolase_TIM"/>
</dbReference>
<dbReference type="GO" id="GO:0050661">
    <property type="term" value="F:NADP binding"/>
    <property type="evidence" value="ECO:0007669"/>
    <property type="project" value="InterPro"/>
</dbReference>
<dbReference type="Pfam" id="PF00724">
    <property type="entry name" value="Oxidored_FMN"/>
    <property type="match status" value="1"/>
</dbReference>
<reference evidence="7" key="1">
    <citation type="submission" date="2020-05" db="EMBL/GenBank/DDBJ databases">
        <authorList>
            <person name="Chiriac C."/>
            <person name="Salcher M."/>
            <person name="Ghai R."/>
            <person name="Kavagutti S V."/>
        </authorList>
    </citation>
    <scope>NUCLEOTIDE SEQUENCE</scope>
</reference>
<evidence type="ECO:0000259" key="6">
    <source>
        <dbReference type="Pfam" id="PF00724"/>
    </source>
</evidence>
<evidence type="ECO:0000256" key="2">
    <source>
        <dbReference type="ARBA" id="ARBA00022630"/>
    </source>
</evidence>
<comment type="cofactor">
    <cofactor evidence="1">
        <name>FMN</name>
        <dbReference type="ChEBI" id="CHEBI:58210"/>
    </cofactor>
</comment>
<accession>A0A6J7RL04</accession>
<dbReference type="InterPro" id="IPR044152">
    <property type="entry name" value="YqjM-like"/>
</dbReference>
<organism evidence="7">
    <name type="scientific">freshwater metagenome</name>
    <dbReference type="NCBI Taxonomy" id="449393"/>
    <lineage>
        <taxon>unclassified sequences</taxon>
        <taxon>metagenomes</taxon>
        <taxon>ecological metagenomes</taxon>
    </lineage>
</organism>
<keyword evidence="5" id="KW-0560">Oxidoreductase</keyword>